<evidence type="ECO:0000256" key="2">
    <source>
        <dbReference type="ARBA" id="ARBA00004370"/>
    </source>
</evidence>
<keyword evidence="10 13" id="KW-1133">Transmembrane helix</keyword>
<comment type="subcellular location">
    <subcellularLocation>
        <location evidence="2">Membrane</location>
    </subcellularLocation>
</comment>
<evidence type="ECO:0000259" key="15">
    <source>
        <dbReference type="PROSITE" id="PS50885"/>
    </source>
</evidence>
<feature type="transmembrane region" description="Helical" evidence="13">
    <location>
        <begin position="21"/>
        <end position="43"/>
    </location>
</feature>
<reference evidence="16 17" key="1">
    <citation type="submission" date="2023-11" db="EMBL/GenBank/DDBJ databases">
        <authorList>
            <person name="Val-Calvo J."/>
            <person name="Scortti M."/>
            <person name="Vazquez-Boland J."/>
        </authorList>
    </citation>
    <scope>NUCLEOTIDE SEQUENCE [LARGE SCALE GENOMIC DNA]</scope>
    <source>
        <strain evidence="16 17">DSM 46662</strain>
    </source>
</reference>
<evidence type="ECO:0000256" key="7">
    <source>
        <dbReference type="ARBA" id="ARBA00022741"/>
    </source>
</evidence>
<dbReference type="EC" id="2.7.13.3" evidence="3"/>
<evidence type="ECO:0000256" key="11">
    <source>
        <dbReference type="ARBA" id="ARBA00023012"/>
    </source>
</evidence>
<dbReference type="GO" id="GO:0005524">
    <property type="term" value="F:ATP binding"/>
    <property type="evidence" value="ECO:0007669"/>
    <property type="project" value="UniProtKB-KW"/>
</dbReference>
<dbReference type="RefSeq" id="WP_348603129.1">
    <property type="nucleotide sequence ID" value="NZ_CP157276.1"/>
</dbReference>
<comment type="caution">
    <text evidence="16">The sequence shown here is derived from an EMBL/GenBank/DDBJ whole genome shotgun (WGS) entry which is preliminary data.</text>
</comment>
<feature type="compositionally biased region" description="Basic and acidic residues" evidence="12">
    <location>
        <begin position="833"/>
        <end position="843"/>
    </location>
</feature>
<dbReference type="InterPro" id="IPR036890">
    <property type="entry name" value="HATPase_C_sf"/>
</dbReference>
<evidence type="ECO:0000256" key="3">
    <source>
        <dbReference type="ARBA" id="ARBA00012438"/>
    </source>
</evidence>
<evidence type="ECO:0000256" key="6">
    <source>
        <dbReference type="ARBA" id="ARBA00022692"/>
    </source>
</evidence>
<name>A0ABW9FXI3_9NOCA</name>
<dbReference type="SMART" id="SM00304">
    <property type="entry name" value="HAMP"/>
    <property type="match status" value="1"/>
</dbReference>
<protein>
    <recommendedName>
        <fullName evidence="3">histidine kinase</fullName>
        <ecNumber evidence="3">2.7.13.3</ecNumber>
    </recommendedName>
</protein>
<dbReference type="SUPFAM" id="SSF55874">
    <property type="entry name" value="ATPase domain of HSP90 chaperone/DNA topoisomerase II/histidine kinase"/>
    <property type="match status" value="1"/>
</dbReference>
<evidence type="ECO:0000259" key="14">
    <source>
        <dbReference type="PROSITE" id="PS50109"/>
    </source>
</evidence>
<evidence type="ECO:0000256" key="4">
    <source>
        <dbReference type="ARBA" id="ARBA00022553"/>
    </source>
</evidence>
<dbReference type="PANTHER" id="PTHR44936:SF9">
    <property type="entry name" value="SENSOR PROTEIN CREC"/>
    <property type="match status" value="1"/>
</dbReference>
<dbReference type="PROSITE" id="PS50885">
    <property type="entry name" value="HAMP"/>
    <property type="match status" value="1"/>
</dbReference>
<feature type="compositionally biased region" description="Pro residues" evidence="12">
    <location>
        <begin position="720"/>
        <end position="736"/>
    </location>
</feature>
<accession>A0ABW9FXI3</accession>
<feature type="region of interest" description="Disordered" evidence="12">
    <location>
        <begin position="829"/>
        <end position="908"/>
    </location>
</feature>
<dbReference type="InterPro" id="IPR050980">
    <property type="entry name" value="2C_sensor_his_kinase"/>
</dbReference>
<dbReference type="CDD" id="cd06225">
    <property type="entry name" value="HAMP"/>
    <property type="match status" value="1"/>
</dbReference>
<feature type="compositionally biased region" description="Basic and acidic residues" evidence="12">
    <location>
        <begin position="874"/>
        <end position="894"/>
    </location>
</feature>
<dbReference type="InterPro" id="IPR003660">
    <property type="entry name" value="HAMP_dom"/>
</dbReference>
<keyword evidence="9 16" id="KW-0067">ATP-binding</keyword>
<keyword evidence="5" id="KW-0808">Transferase</keyword>
<evidence type="ECO:0000256" key="13">
    <source>
        <dbReference type="SAM" id="Phobius"/>
    </source>
</evidence>
<organism evidence="16 17">
    <name type="scientific">Prescottella soli</name>
    <dbReference type="NCBI Taxonomy" id="1543852"/>
    <lineage>
        <taxon>Bacteria</taxon>
        <taxon>Bacillati</taxon>
        <taxon>Actinomycetota</taxon>
        <taxon>Actinomycetes</taxon>
        <taxon>Mycobacteriales</taxon>
        <taxon>Nocardiaceae</taxon>
        <taxon>Prescottella</taxon>
    </lineage>
</organism>
<dbReference type="Gene3D" id="3.30.565.10">
    <property type="entry name" value="Histidine kinase-like ATPase, C-terminal domain"/>
    <property type="match status" value="1"/>
</dbReference>
<keyword evidence="17" id="KW-1185">Reference proteome</keyword>
<evidence type="ECO:0000256" key="1">
    <source>
        <dbReference type="ARBA" id="ARBA00000085"/>
    </source>
</evidence>
<evidence type="ECO:0000256" key="10">
    <source>
        <dbReference type="ARBA" id="ARBA00022989"/>
    </source>
</evidence>
<dbReference type="SMART" id="SM00387">
    <property type="entry name" value="HATPase_c"/>
    <property type="match status" value="1"/>
</dbReference>
<keyword evidence="7" id="KW-0547">Nucleotide-binding</keyword>
<dbReference type="Pfam" id="PF02518">
    <property type="entry name" value="HATPase_c"/>
    <property type="match status" value="1"/>
</dbReference>
<dbReference type="EMBL" id="JBDLNU010000004">
    <property type="protein sequence ID" value="MFM1730132.1"/>
    <property type="molecule type" value="Genomic_DNA"/>
</dbReference>
<evidence type="ECO:0000313" key="17">
    <source>
        <dbReference type="Proteomes" id="UP001629744"/>
    </source>
</evidence>
<evidence type="ECO:0000256" key="8">
    <source>
        <dbReference type="ARBA" id="ARBA00022777"/>
    </source>
</evidence>
<feature type="region of interest" description="Disordered" evidence="12">
    <location>
        <begin position="677"/>
        <end position="736"/>
    </location>
</feature>
<keyword evidence="13" id="KW-0472">Membrane</keyword>
<evidence type="ECO:0000256" key="9">
    <source>
        <dbReference type="ARBA" id="ARBA00022840"/>
    </source>
</evidence>
<keyword evidence="4" id="KW-0597">Phosphoprotein</keyword>
<feature type="domain" description="Histidine kinase" evidence="14">
    <location>
        <begin position="506"/>
        <end position="616"/>
    </location>
</feature>
<evidence type="ECO:0000256" key="12">
    <source>
        <dbReference type="SAM" id="MobiDB-lite"/>
    </source>
</evidence>
<dbReference type="Proteomes" id="UP001629744">
    <property type="component" value="Unassembled WGS sequence"/>
</dbReference>
<comment type="catalytic activity">
    <reaction evidence="1">
        <text>ATP + protein L-histidine = ADP + protein N-phospho-L-histidine.</text>
        <dbReference type="EC" id="2.7.13.3"/>
    </reaction>
</comment>
<dbReference type="InterPro" id="IPR003594">
    <property type="entry name" value="HATPase_dom"/>
</dbReference>
<dbReference type="Gene3D" id="6.10.340.10">
    <property type="match status" value="1"/>
</dbReference>
<dbReference type="PROSITE" id="PS50109">
    <property type="entry name" value="HIS_KIN"/>
    <property type="match status" value="1"/>
</dbReference>
<gene>
    <name evidence="16" type="ORF">ABEU19_003654</name>
</gene>
<keyword evidence="11" id="KW-0902">Two-component regulatory system</keyword>
<feature type="compositionally biased region" description="Low complexity" evidence="12">
    <location>
        <begin position="895"/>
        <end position="908"/>
    </location>
</feature>
<feature type="domain" description="HAMP" evidence="15">
    <location>
        <begin position="320"/>
        <end position="389"/>
    </location>
</feature>
<proteinExistence type="predicted"/>
<keyword evidence="8" id="KW-0418">Kinase</keyword>
<dbReference type="InterPro" id="IPR005467">
    <property type="entry name" value="His_kinase_dom"/>
</dbReference>
<sequence>MKTQTAPGSRLRRLWNLEGWGLRWKVTAVVALPITVATVLGGLQVQDQLSRAIDYGAAADRVGGVPDIVTLATDYGLLSAGYAVNTFKPSDITDFNESVVAARAAADNPALPTDLADTVRSSLATIESLVADIKSGTVARPDLPAETAKVVADLMHVVDEIVGPIDDPAVIVAYRQLLDLGSAQKSLADQVAGMMKHIMDPTVPPYDMIAASGAELATVDSMMRAYPEQAPVLEQIRESAQARYKLVTTAKLGQMPHVELRELMMASVANYTTLVGQTSTAIADTVVARADETKTSAIQAAAVVLVTLLATVLLGVLVARSLIRPIRRLRRGTLEVANADLPDAIERIKVGDSDAVTEFDPIPVYTTEEIGQLARAVDDMHGQALRLAGEQAHLRLQIGDMFETLARRSKSLVDQQLGLIESLEFEEKDPKRLESLFRLDHLAARMRRNGDNLLILSGNRVRRAQSEPVQLGDLVRAAMSEVEDYQRVQVGSTPQGALSGAAAADVVHVIAELLDNALRASPPGSVVRITFARSVDGGVLIEIADSGIGMPTERFDEVNERLASGGMVGPETARHMGLFVVGRLAARHGLTVRLRPTHEGPSDQGVTASAHLPATLLVSPVEMPSTGPFPRIDTAGLPQVSIVPSGAMPKLVIDPVRQEPTPAVNPAAVLPQRTPGAMALPQRTPGATGLSQRTPGAGGPAPVPADPVPAQHESVQQYAAPPPAPVAEPTPPPVPEPVAPVPAGGDSAVPAHAEAVDDSPRVRRHRYLGNAAKTASFFQARPNPTASQDVTSTGTPIFSGMVTDWLTDPTESGNIGKFEWTSAADEGWTAAHRAGEASVESRTESGLPQRSPGHRLVPGAVDVGDQGAARRRLRDPEAVREKLSRHQKGTRDGRAASSADRASIGGDR</sequence>
<feature type="transmembrane region" description="Helical" evidence="13">
    <location>
        <begin position="300"/>
        <end position="323"/>
    </location>
</feature>
<evidence type="ECO:0000313" key="16">
    <source>
        <dbReference type="EMBL" id="MFM1730132.1"/>
    </source>
</evidence>
<evidence type="ECO:0000256" key="5">
    <source>
        <dbReference type="ARBA" id="ARBA00022679"/>
    </source>
</evidence>
<dbReference type="PANTHER" id="PTHR44936">
    <property type="entry name" value="SENSOR PROTEIN CREC"/>
    <property type="match status" value="1"/>
</dbReference>
<dbReference type="Pfam" id="PF00672">
    <property type="entry name" value="HAMP"/>
    <property type="match status" value="1"/>
</dbReference>
<keyword evidence="6 13" id="KW-0812">Transmembrane</keyword>